<accession>A0A6J5KJY6</accession>
<organism evidence="1">
    <name type="scientific">uncultured Caudovirales phage</name>
    <dbReference type="NCBI Taxonomy" id="2100421"/>
    <lineage>
        <taxon>Viruses</taxon>
        <taxon>Duplodnaviria</taxon>
        <taxon>Heunggongvirae</taxon>
        <taxon>Uroviricota</taxon>
        <taxon>Caudoviricetes</taxon>
        <taxon>Peduoviridae</taxon>
        <taxon>Maltschvirus</taxon>
        <taxon>Maltschvirus maltsch</taxon>
    </lineage>
</organism>
<gene>
    <name evidence="1" type="ORF">UFOVP17_35</name>
</gene>
<evidence type="ECO:0000313" key="1">
    <source>
        <dbReference type="EMBL" id="CAB4121971.1"/>
    </source>
</evidence>
<dbReference type="EMBL" id="LR796154">
    <property type="protein sequence ID" value="CAB4121971.1"/>
    <property type="molecule type" value="Genomic_DNA"/>
</dbReference>
<proteinExistence type="predicted"/>
<reference evidence="1" key="1">
    <citation type="submission" date="2020-04" db="EMBL/GenBank/DDBJ databases">
        <authorList>
            <person name="Chiriac C."/>
            <person name="Salcher M."/>
            <person name="Ghai R."/>
            <person name="Kavagutti S V."/>
        </authorList>
    </citation>
    <scope>NUCLEOTIDE SEQUENCE</scope>
</reference>
<sequence length="159" mass="18542">MSKLASALGSKYEANRVSVMTRQFEMGNHTFKVRVPSVSEIEKIYDYFKNPNQDDVQKNYDEMTKALVELKDSADETVQYLENDIVIDGRSMMEAAKNKTVLQYRITEYIKFLIPETGETLDDLEYKDVEEEFPLPIQLKLVDKINEVIAPDYKEIREK</sequence>
<protein>
    <submittedName>
        <fullName evidence="1">Uncharacterized protein</fullName>
    </submittedName>
</protein>
<name>A0A6J5KJY6_9CAUD</name>